<name>A0A1V3LCZ6_9PAST</name>
<dbReference type="Proteomes" id="UP000189353">
    <property type="component" value="Unassembled WGS sequence"/>
</dbReference>
<accession>A0A1V3LCZ6</accession>
<dbReference type="AlphaFoldDB" id="A0A1V3LCZ6"/>
<dbReference type="OrthoDB" id="1522627at2"/>
<feature type="chain" id="PRO_5012979831" evidence="1">
    <location>
        <begin position="22"/>
        <end position="301"/>
    </location>
</feature>
<dbReference type="RefSeq" id="WP_077552067.1">
    <property type="nucleotide sequence ID" value="NZ_MLAI01000002.1"/>
</dbReference>
<evidence type="ECO:0000313" key="2">
    <source>
        <dbReference type="EMBL" id="OOF88140.1"/>
    </source>
</evidence>
<gene>
    <name evidence="2" type="ORF">BKG88_00395</name>
</gene>
<dbReference type="InterPro" id="IPR029045">
    <property type="entry name" value="ClpP/crotonase-like_dom_sf"/>
</dbReference>
<dbReference type="SUPFAM" id="SSF52096">
    <property type="entry name" value="ClpP/crotonase"/>
    <property type="match status" value="1"/>
</dbReference>
<proteinExistence type="predicted"/>
<feature type="signal peptide" evidence="1">
    <location>
        <begin position="1"/>
        <end position="21"/>
    </location>
</feature>
<evidence type="ECO:0000256" key="1">
    <source>
        <dbReference type="SAM" id="SignalP"/>
    </source>
</evidence>
<comment type="caution">
    <text evidence="2">The sequence shown here is derived from an EMBL/GenBank/DDBJ whole genome shotgun (WGS) entry which is preliminary data.</text>
</comment>
<keyword evidence="1" id="KW-0732">Signal</keyword>
<sequence length="301" mass="33601">MKTLFYSILLLLIQLCTTVKAAEIFPLPTKYPNFFAILGPITQGDYKRLVHLTNHIPYGEATIFLNSDGGNAYEGIYIGEYVNKKGFTTVVTPIDKCYSACAVIWAAGKNKVAYLPGAIIGFHAAFDRRTREQIGSTNAILGSKLGSWGYSDSAIAFMTDAKPASFNYLNRENAYMYGIQYINGLEIDTYSIQDETRYTLAPYDVVSGFYNALSNADGDLAAAYVIPEKRGIGPFNQTNIYRFYSSMKRPLKVHNITQINESQFRVSYSFTKTKTQCNGISTVTLINRDGYYLIQSIKANC</sequence>
<evidence type="ECO:0000313" key="3">
    <source>
        <dbReference type="Proteomes" id="UP000189353"/>
    </source>
</evidence>
<protein>
    <submittedName>
        <fullName evidence="2">Uncharacterized protein</fullName>
    </submittedName>
</protein>
<organism evidence="2 3">
    <name type="scientific">Rodentibacter ratti</name>
    <dbReference type="NCBI Taxonomy" id="1906745"/>
    <lineage>
        <taxon>Bacteria</taxon>
        <taxon>Pseudomonadati</taxon>
        <taxon>Pseudomonadota</taxon>
        <taxon>Gammaproteobacteria</taxon>
        <taxon>Pasteurellales</taxon>
        <taxon>Pasteurellaceae</taxon>
        <taxon>Rodentibacter</taxon>
    </lineage>
</organism>
<dbReference type="Gene3D" id="3.90.226.10">
    <property type="entry name" value="2-enoyl-CoA Hydratase, Chain A, domain 1"/>
    <property type="match status" value="1"/>
</dbReference>
<dbReference type="EMBL" id="MLAI01000002">
    <property type="protein sequence ID" value="OOF88140.1"/>
    <property type="molecule type" value="Genomic_DNA"/>
</dbReference>
<reference evidence="2 3" key="1">
    <citation type="submission" date="2016-10" db="EMBL/GenBank/DDBJ databases">
        <title>Rodentibacter gen. nov. and new species.</title>
        <authorList>
            <person name="Christensen H."/>
        </authorList>
    </citation>
    <scope>NUCLEOTIDE SEQUENCE [LARGE SCALE GENOMIC DNA]</scope>
    <source>
        <strain evidence="2 3">Ppn158</strain>
    </source>
</reference>